<gene>
    <name evidence="8" type="ORF">ACAOBT_LOCUS4079</name>
</gene>
<feature type="domain" description="HAT C-terminal dimerisation" evidence="7">
    <location>
        <begin position="629"/>
        <end position="709"/>
    </location>
</feature>
<keyword evidence="9" id="KW-1185">Reference proteome</keyword>
<evidence type="ECO:0000313" key="8">
    <source>
        <dbReference type="EMBL" id="CAH1961306.1"/>
    </source>
</evidence>
<dbReference type="PANTHER" id="PTHR46481">
    <property type="entry name" value="ZINC FINGER BED DOMAIN-CONTAINING PROTEIN 4"/>
    <property type="match status" value="1"/>
</dbReference>
<accession>A0A9P0NVY5</accession>
<dbReference type="GO" id="GO:0005634">
    <property type="term" value="C:nucleus"/>
    <property type="evidence" value="ECO:0007669"/>
    <property type="project" value="UniProtKB-SubCell"/>
</dbReference>
<comment type="subcellular location">
    <subcellularLocation>
        <location evidence="1">Nucleus</location>
    </subcellularLocation>
</comment>
<sequence>MSDLRSDLSEMESEPFQSSGSEYIVNEKVSESDDTEPEEESAGSVPPKGKRVKANKTNKIKDYFIIEQDPKSKKTTDKQGKCTLCVVKNTVLKIKNCGTSSLRRHLQAKHTRVYENIFGRSSPPKSEAEASASSNRRSTITNWLEETTSCSENFQQDKFQKLLVEYIAQKYLPFNFFEDAISGKMYKFLNPKATLPGRNQMKCLTLKTFAAAQQTIKSFLKTYNSKISFTIDGWSSFNMKGYYGITAHFIDKNWKLHCILLDFVPAHGQHTGNAIAKLFFEVLQFYDVTKCIQGITTDNTNSNFTFIRELQTHISEIDTKNIHFVCFAHILNLAARDFMKILDSEVEETANILTDISDDDDDDCQVPPSSVRKIHSLAKKLKNSEHLREDFEKFCTTLNLKFTMPKLDVITRWNSTLDILRWSLNMRNALNILCDNVENLKTLKPTDTEWSLIERICQYLNVFKSISIILEGESYATLPMVIIGINMLLDRLESWAMVLDNKPDRDEIDEKIINSIQAARDKIIRHYERTNWMYCVVLILDPRHKVDTFSNTSWGKELQIEAIKHFEDIFKAQYFRADSLQTSEPSLQVAASSNPSKDSSVEKFEIDLLSLFNRKPAHNADDDMAWRYEIDKYISDPRADSTEDILEWWKRHECIFPNLAAMAKDFLATPASSAPVERQFSRAALTLTKTRNRLGDNSVRSLLCLKSWMANEDIKDLF</sequence>
<proteinExistence type="predicted"/>
<keyword evidence="2" id="KW-0479">Metal-binding</keyword>
<name>A0A9P0NVY5_ACAOB</name>
<evidence type="ECO:0000256" key="5">
    <source>
        <dbReference type="ARBA" id="ARBA00023242"/>
    </source>
</evidence>
<comment type="caution">
    <text evidence="8">The sequence shown here is derived from an EMBL/GenBank/DDBJ whole genome shotgun (WGS) entry which is preliminary data.</text>
</comment>
<dbReference type="EMBL" id="CAKOFQ010006694">
    <property type="protein sequence ID" value="CAH1961306.1"/>
    <property type="molecule type" value="Genomic_DNA"/>
</dbReference>
<feature type="compositionally biased region" description="Low complexity" evidence="6">
    <location>
        <begin position="120"/>
        <end position="137"/>
    </location>
</feature>
<keyword evidence="3" id="KW-0863">Zinc-finger</keyword>
<dbReference type="SUPFAM" id="SSF53098">
    <property type="entry name" value="Ribonuclease H-like"/>
    <property type="match status" value="1"/>
</dbReference>
<keyword evidence="5" id="KW-0539">Nucleus</keyword>
<evidence type="ECO:0000256" key="4">
    <source>
        <dbReference type="ARBA" id="ARBA00022833"/>
    </source>
</evidence>
<evidence type="ECO:0000256" key="6">
    <source>
        <dbReference type="SAM" id="MobiDB-lite"/>
    </source>
</evidence>
<dbReference type="InterPro" id="IPR012337">
    <property type="entry name" value="RNaseH-like_sf"/>
</dbReference>
<feature type="compositionally biased region" description="Acidic residues" evidence="6">
    <location>
        <begin position="32"/>
        <end position="41"/>
    </location>
</feature>
<evidence type="ECO:0000256" key="1">
    <source>
        <dbReference type="ARBA" id="ARBA00004123"/>
    </source>
</evidence>
<reference evidence="8" key="1">
    <citation type="submission" date="2022-03" db="EMBL/GenBank/DDBJ databases">
        <authorList>
            <person name="Sayadi A."/>
        </authorList>
    </citation>
    <scope>NUCLEOTIDE SEQUENCE</scope>
</reference>
<evidence type="ECO:0000256" key="2">
    <source>
        <dbReference type="ARBA" id="ARBA00022723"/>
    </source>
</evidence>
<dbReference type="Pfam" id="PF05699">
    <property type="entry name" value="Dimer_Tnp_hAT"/>
    <property type="match status" value="1"/>
</dbReference>
<evidence type="ECO:0000259" key="7">
    <source>
        <dbReference type="Pfam" id="PF05699"/>
    </source>
</evidence>
<dbReference type="GO" id="GO:0008270">
    <property type="term" value="F:zinc ion binding"/>
    <property type="evidence" value="ECO:0007669"/>
    <property type="project" value="UniProtKB-KW"/>
</dbReference>
<organism evidence="8 9">
    <name type="scientific">Acanthoscelides obtectus</name>
    <name type="common">Bean weevil</name>
    <name type="synonym">Bruchus obtectus</name>
    <dbReference type="NCBI Taxonomy" id="200917"/>
    <lineage>
        <taxon>Eukaryota</taxon>
        <taxon>Metazoa</taxon>
        <taxon>Ecdysozoa</taxon>
        <taxon>Arthropoda</taxon>
        <taxon>Hexapoda</taxon>
        <taxon>Insecta</taxon>
        <taxon>Pterygota</taxon>
        <taxon>Neoptera</taxon>
        <taxon>Endopterygota</taxon>
        <taxon>Coleoptera</taxon>
        <taxon>Polyphaga</taxon>
        <taxon>Cucujiformia</taxon>
        <taxon>Chrysomeloidea</taxon>
        <taxon>Chrysomelidae</taxon>
        <taxon>Bruchinae</taxon>
        <taxon>Bruchini</taxon>
        <taxon>Acanthoscelides</taxon>
    </lineage>
</organism>
<protein>
    <recommendedName>
        <fullName evidence="7">HAT C-terminal dimerisation domain-containing protein</fullName>
    </recommendedName>
</protein>
<evidence type="ECO:0000313" key="9">
    <source>
        <dbReference type="Proteomes" id="UP001152888"/>
    </source>
</evidence>
<evidence type="ECO:0000256" key="3">
    <source>
        <dbReference type="ARBA" id="ARBA00022771"/>
    </source>
</evidence>
<dbReference type="PANTHER" id="PTHR46481:SF10">
    <property type="entry name" value="ZINC FINGER BED DOMAIN-CONTAINING PROTEIN 39"/>
    <property type="match status" value="1"/>
</dbReference>
<dbReference type="GO" id="GO:0046983">
    <property type="term" value="F:protein dimerization activity"/>
    <property type="evidence" value="ECO:0007669"/>
    <property type="project" value="InterPro"/>
</dbReference>
<dbReference type="InterPro" id="IPR052035">
    <property type="entry name" value="ZnF_BED_domain_contain"/>
</dbReference>
<keyword evidence="4" id="KW-0862">Zinc</keyword>
<dbReference type="AlphaFoldDB" id="A0A9P0NVY5"/>
<dbReference type="InterPro" id="IPR008906">
    <property type="entry name" value="HATC_C_dom"/>
</dbReference>
<feature type="region of interest" description="Disordered" evidence="6">
    <location>
        <begin position="118"/>
        <end position="137"/>
    </location>
</feature>
<dbReference type="OrthoDB" id="6770822at2759"/>
<dbReference type="Proteomes" id="UP001152888">
    <property type="component" value="Unassembled WGS sequence"/>
</dbReference>
<feature type="region of interest" description="Disordered" evidence="6">
    <location>
        <begin position="1"/>
        <end position="53"/>
    </location>
</feature>